<dbReference type="EMBL" id="LAZR01031891">
    <property type="protein sequence ID" value="KKL52447.1"/>
    <property type="molecule type" value="Genomic_DNA"/>
</dbReference>
<organism evidence="1">
    <name type="scientific">marine sediment metagenome</name>
    <dbReference type="NCBI Taxonomy" id="412755"/>
    <lineage>
        <taxon>unclassified sequences</taxon>
        <taxon>metagenomes</taxon>
        <taxon>ecological metagenomes</taxon>
    </lineage>
</organism>
<accession>A0A0F9FN25</accession>
<feature type="non-terminal residue" evidence="1">
    <location>
        <position position="1"/>
    </location>
</feature>
<sequence>RLIPMQKKAEEDVAKIYMDHYSNEDLAKFDDRTTFKALGASLTRSEQLSLGLNMGNEGNRAAVLNGIKDGKAAFSQPGVAEGMATFDARDAKFFQAVWDYLDTYWAQLAAAQKRRRGITPQKVEASPLTVAGVNLPGGYFPLKYNPLISDRSKELEIEDYFNRVLDGTRVSTSTRAGATYERVGSGGQVVRLGLDIVRQHLRDVIRDIAIGDEVNFIHKVLNNKLVANAMKETGNVPAINTLKLWLSDSAVGEMPADHAIEARVNWLRTGFVKAKLAWNAMVTLLQWTGITQTWAVVGSQSMAHGLGQYLKNPRQMHKHIMALSKNLDTRYRYNTWDKDVMDTQSQIMSGYGNLPAGVLNNRRKIAATFFYPIAKAQMMVDEVTWLSAMWKARNIENLTGDARIFYADAIVEQSQTSGFFSDRSGIERGSTGGRKTRQSVWVRLWTTLISYMLRKGNIVYQRSHKFNQNRTVKNAAFLATDIFLLLILESMTTAALYGRFWDDDDDETFLWWLAKESAESAAAGIPLVREVSSAMFSSGNTPIGGLTTDIFDVMEQLNQWELDETLLKELNNVGGTLFHYPSS</sequence>
<dbReference type="AlphaFoldDB" id="A0A0F9FN25"/>
<proteinExistence type="predicted"/>
<evidence type="ECO:0000313" key="1">
    <source>
        <dbReference type="EMBL" id="KKL52447.1"/>
    </source>
</evidence>
<reference evidence="1" key="1">
    <citation type="journal article" date="2015" name="Nature">
        <title>Complex archaea that bridge the gap between prokaryotes and eukaryotes.</title>
        <authorList>
            <person name="Spang A."/>
            <person name="Saw J.H."/>
            <person name="Jorgensen S.L."/>
            <person name="Zaremba-Niedzwiedzka K."/>
            <person name="Martijn J."/>
            <person name="Lind A.E."/>
            <person name="van Eijk R."/>
            <person name="Schleper C."/>
            <person name="Guy L."/>
            <person name="Ettema T.J."/>
        </authorList>
    </citation>
    <scope>NUCLEOTIDE SEQUENCE</scope>
</reference>
<evidence type="ECO:0008006" key="2">
    <source>
        <dbReference type="Google" id="ProtNLM"/>
    </source>
</evidence>
<name>A0A0F9FN25_9ZZZZ</name>
<comment type="caution">
    <text evidence="1">The sequence shown here is derived from an EMBL/GenBank/DDBJ whole genome shotgun (WGS) entry which is preliminary data.</text>
</comment>
<feature type="non-terminal residue" evidence="1">
    <location>
        <position position="583"/>
    </location>
</feature>
<protein>
    <recommendedName>
        <fullName evidence="2">Large polyvalent protein associated domain-containing protein</fullName>
    </recommendedName>
</protein>
<gene>
    <name evidence="1" type="ORF">LCGC14_2285370</name>
</gene>